<dbReference type="GO" id="GO:0022625">
    <property type="term" value="C:cytosolic large ribosomal subunit"/>
    <property type="evidence" value="ECO:0007669"/>
    <property type="project" value="InterPro"/>
</dbReference>
<sequence>MSRTFLLLLLIAVFLGVMDAITCYKGFRMIRGQAFGTETEECENETAYCYNMTAEAAMVFAIMKAGCSTYRCMLQLSHIFRCEQHKLREQTAENIRGNSSQTRQAITEHPMSVYDSLLANGDEAHRLSKLVLWTVDSSVEFRFNGSASVVGLSHCLFFFLSSGTTMKYLAAYVLSTMGGNKSPTAKDIENVLGSVGLDVDMEDANKVVSALSGKSIGEVITAGLMKISSVPSGDAAAPAVTAAALATPSGALEAESRKGALFGFIVGISKLLFLWSQRIDNVFAEEKKEEPKEESDEDMGFGLFD</sequence>
<dbReference type="InterPro" id="IPR038716">
    <property type="entry name" value="P1/P2_N_sf"/>
</dbReference>
<dbReference type="HAMAP" id="MF_01478">
    <property type="entry name" value="Ribosomal_L12_arch"/>
    <property type="match status" value="1"/>
</dbReference>
<organism evidence="9 10">
    <name type="scientific">Setaria digitata</name>
    <dbReference type="NCBI Taxonomy" id="48799"/>
    <lineage>
        <taxon>Eukaryota</taxon>
        <taxon>Metazoa</taxon>
        <taxon>Ecdysozoa</taxon>
        <taxon>Nematoda</taxon>
        <taxon>Chromadorea</taxon>
        <taxon>Rhabditida</taxon>
        <taxon>Spirurina</taxon>
        <taxon>Spiruromorpha</taxon>
        <taxon>Filarioidea</taxon>
        <taxon>Setariidae</taxon>
        <taxon>Setaria</taxon>
    </lineage>
</organism>
<dbReference type="Pfam" id="PF00428">
    <property type="entry name" value="Ribosomal_60s"/>
    <property type="match status" value="1"/>
</dbReference>
<evidence type="ECO:0000313" key="9">
    <source>
        <dbReference type="Proteomes" id="UP000887581"/>
    </source>
</evidence>
<evidence type="ECO:0000256" key="8">
    <source>
        <dbReference type="SAM" id="SignalP"/>
    </source>
</evidence>
<keyword evidence="9" id="KW-1185">Reference proteome</keyword>
<dbReference type="GO" id="GO:0002182">
    <property type="term" value="P:cytoplasmic translational elongation"/>
    <property type="evidence" value="ECO:0007669"/>
    <property type="project" value="InterPro"/>
</dbReference>
<dbReference type="InterPro" id="IPR044076">
    <property type="entry name" value="Ribosomal_P2"/>
</dbReference>
<protein>
    <recommendedName>
        <fullName evidence="5">Large ribosomal subunit protein P2</fullName>
    </recommendedName>
    <alternativeName>
        <fullName evidence="6">60S acidic ribosomal protein P2</fullName>
    </alternativeName>
</protein>
<feature type="region of interest" description="Disordered" evidence="7">
    <location>
        <begin position="286"/>
        <end position="305"/>
    </location>
</feature>
<dbReference type="PANTHER" id="PTHR21141:SF5">
    <property type="entry name" value="LARGE RIBOSOMAL SUBUNIT PROTEIN P2"/>
    <property type="match status" value="1"/>
</dbReference>
<dbReference type="InterPro" id="IPR027534">
    <property type="entry name" value="Ribosomal_P1/P2"/>
</dbReference>
<evidence type="ECO:0000256" key="3">
    <source>
        <dbReference type="ARBA" id="ARBA00022980"/>
    </source>
</evidence>
<evidence type="ECO:0000256" key="2">
    <source>
        <dbReference type="ARBA" id="ARBA00005436"/>
    </source>
</evidence>
<reference evidence="10" key="1">
    <citation type="submission" date="2022-11" db="UniProtKB">
        <authorList>
            <consortium name="WormBaseParasite"/>
        </authorList>
    </citation>
    <scope>IDENTIFICATION</scope>
</reference>
<accession>A0A915Q022</accession>
<evidence type="ECO:0000256" key="5">
    <source>
        <dbReference type="ARBA" id="ARBA00035301"/>
    </source>
</evidence>
<keyword evidence="3" id="KW-0689">Ribosomal protein</keyword>
<comment type="function">
    <text evidence="1">Plays an important role in the elongation step of protein synthesis.</text>
</comment>
<dbReference type="Proteomes" id="UP000887581">
    <property type="component" value="Unplaced"/>
</dbReference>
<feature type="chain" id="PRO_5037871921" description="Large ribosomal subunit protein P2" evidence="8">
    <location>
        <begin position="21"/>
        <end position="305"/>
    </location>
</feature>
<evidence type="ECO:0000256" key="1">
    <source>
        <dbReference type="ARBA" id="ARBA00003362"/>
    </source>
</evidence>
<proteinExistence type="inferred from homology"/>
<dbReference type="CDD" id="cd05833">
    <property type="entry name" value="Ribosomal_P2"/>
    <property type="match status" value="1"/>
</dbReference>
<evidence type="ECO:0000256" key="6">
    <source>
        <dbReference type="ARBA" id="ARBA00035443"/>
    </source>
</evidence>
<dbReference type="Gene3D" id="1.10.10.1410">
    <property type="match status" value="1"/>
</dbReference>
<comment type="similarity">
    <text evidence="2">Belongs to the eukaryotic ribosomal protein P1/P2 family.</text>
</comment>
<dbReference type="GO" id="GO:0003735">
    <property type="term" value="F:structural constituent of ribosome"/>
    <property type="evidence" value="ECO:0007669"/>
    <property type="project" value="InterPro"/>
</dbReference>
<dbReference type="PANTHER" id="PTHR21141">
    <property type="entry name" value="60S ACIDIC RIBOSOMAL PROTEIN FAMILY MEMBER"/>
    <property type="match status" value="1"/>
</dbReference>
<evidence type="ECO:0000256" key="7">
    <source>
        <dbReference type="SAM" id="MobiDB-lite"/>
    </source>
</evidence>
<keyword evidence="8" id="KW-0732">Signal</keyword>
<feature type="signal peptide" evidence="8">
    <location>
        <begin position="1"/>
        <end position="20"/>
    </location>
</feature>
<dbReference type="AlphaFoldDB" id="A0A915Q022"/>
<dbReference type="FunFam" id="1.10.10.1410:FF:000002">
    <property type="entry name" value="60S acidic ribosomal protein P2"/>
    <property type="match status" value="1"/>
</dbReference>
<name>A0A915Q022_9BILA</name>
<evidence type="ECO:0000256" key="4">
    <source>
        <dbReference type="ARBA" id="ARBA00023274"/>
    </source>
</evidence>
<keyword evidence="4" id="KW-0687">Ribonucleoprotein</keyword>
<evidence type="ECO:0000313" key="10">
    <source>
        <dbReference type="WBParaSite" id="sdigi.contig4.g595.t1"/>
    </source>
</evidence>
<dbReference type="WBParaSite" id="sdigi.contig4.g595.t1">
    <property type="protein sequence ID" value="sdigi.contig4.g595.t1"/>
    <property type="gene ID" value="sdigi.contig4.g595"/>
</dbReference>